<dbReference type="InterPro" id="IPR024403">
    <property type="entry name" value="DHOase_cat"/>
</dbReference>
<evidence type="ECO:0000313" key="4">
    <source>
        <dbReference type="Proteomes" id="UP000028980"/>
    </source>
</evidence>
<dbReference type="Proteomes" id="UP000028980">
    <property type="component" value="Unassembled WGS sequence"/>
</dbReference>
<dbReference type="CDD" id="cd01317">
    <property type="entry name" value="DHOase_IIa"/>
    <property type="match status" value="1"/>
</dbReference>
<accession>A0A081DEL1</accession>
<sequence>MILLKNVTIVDAGSDLHLKKRDLLIKNGKISQIGTSIESEEARIIEKENLHISIGWFDSSVCFGEPGFEERQTIKNGLDTAAKSGFTTVMLNPNNQPNPQDESGINYLKGKTSGEAVTVLPVGSFTLQQKGEHLAELYDMQQAGAISFYDFKQSIQNTNLLKVGLQYVKSFGGIIQSFPQDNYLAGKGMVNEDETTIHLGIKTKPAIAEEVQIARDIQVAAYTGARLHIPTITTAASVQLIKEAKKKYSNISCSVSTNHLLLDTKNLSDFNTHFKIQPPLRDEKQKNALINGLKSGVIDTVTSDHIPLNIEHKAVEFDQASYGSTGLESSYGILQSLLDTESAIKALTSGYLIFGLQRPQIKLDELANLSLFIPDVKYTFEKKDILSISKNSAIIGNKLKGKALGIINNKKIVWNG</sequence>
<dbReference type="InterPro" id="IPR011059">
    <property type="entry name" value="Metal-dep_hydrolase_composite"/>
</dbReference>
<dbReference type="GO" id="GO:0004151">
    <property type="term" value="F:dihydroorotase activity"/>
    <property type="evidence" value="ECO:0007669"/>
    <property type="project" value="UniProtKB-EC"/>
</dbReference>
<dbReference type="EMBL" id="BBLG01000008">
    <property type="protein sequence ID" value="GAK77357.1"/>
    <property type="molecule type" value="Genomic_DNA"/>
</dbReference>
<proteinExistence type="predicted"/>
<dbReference type="AlphaFoldDB" id="A0A081DEL1"/>
<dbReference type="InterPro" id="IPR050138">
    <property type="entry name" value="DHOase/Allantoinase_Hydrolase"/>
</dbReference>
<reference evidence="3 4" key="1">
    <citation type="journal article" date="2014" name="Genome Announc.">
        <title>Draft Genome Sequences of Marine Flavobacterium Nonlabens Strains NR17, NR24, NR27, NR32, NR33, and Ara13.</title>
        <authorList>
            <person name="Nakanishi M."/>
            <person name="Meirelles P."/>
            <person name="Suzuki R."/>
            <person name="Takatani N."/>
            <person name="Mino S."/>
            <person name="Suda W."/>
            <person name="Oshima K."/>
            <person name="Hattori M."/>
            <person name="Ohkuma M."/>
            <person name="Hosokawa M."/>
            <person name="Miyashita K."/>
            <person name="Thompson F.L."/>
            <person name="Niwa A."/>
            <person name="Sawabe T."/>
            <person name="Sawabe T."/>
        </authorList>
    </citation>
    <scope>NUCLEOTIDE SEQUENCE [LARGE SCALE GENOMIC DNA]</scope>
    <source>
        <strain evidence="4">JCM19296</strain>
    </source>
</reference>
<comment type="caution">
    <text evidence="3">The sequence shown here is derived from an EMBL/GenBank/DDBJ whole genome shotgun (WGS) entry which is preliminary data.</text>
</comment>
<dbReference type="Gene3D" id="3.20.20.140">
    <property type="entry name" value="Metal-dependent hydrolases"/>
    <property type="match status" value="1"/>
</dbReference>
<dbReference type="GO" id="GO:0006145">
    <property type="term" value="P:purine nucleobase catabolic process"/>
    <property type="evidence" value="ECO:0007669"/>
    <property type="project" value="TreeGrafter"/>
</dbReference>
<dbReference type="InterPro" id="IPR032466">
    <property type="entry name" value="Metal_Hydrolase"/>
</dbReference>
<dbReference type="Pfam" id="PF12890">
    <property type="entry name" value="DHOase"/>
    <property type="match status" value="1"/>
</dbReference>
<dbReference type="GO" id="GO:0046872">
    <property type="term" value="F:metal ion binding"/>
    <property type="evidence" value="ECO:0007669"/>
    <property type="project" value="InterPro"/>
</dbReference>
<dbReference type="PANTHER" id="PTHR43668">
    <property type="entry name" value="ALLANTOINASE"/>
    <property type="match status" value="1"/>
</dbReference>
<keyword evidence="3" id="KW-0378">Hydrolase</keyword>
<evidence type="ECO:0000259" key="2">
    <source>
        <dbReference type="Pfam" id="PF12890"/>
    </source>
</evidence>
<keyword evidence="1" id="KW-0665">Pyrimidine biosynthesis</keyword>
<dbReference type="GO" id="GO:0006221">
    <property type="term" value="P:pyrimidine nucleotide biosynthetic process"/>
    <property type="evidence" value="ECO:0007669"/>
    <property type="project" value="UniProtKB-KW"/>
</dbReference>
<feature type="domain" description="Dihydroorotase catalytic" evidence="2">
    <location>
        <begin position="55"/>
        <end position="234"/>
    </location>
</feature>
<dbReference type="GO" id="GO:0005737">
    <property type="term" value="C:cytoplasm"/>
    <property type="evidence" value="ECO:0007669"/>
    <property type="project" value="TreeGrafter"/>
</dbReference>
<dbReference type="EC" id="3.5.2.3" evidence="3"/>
<dbReference type="SUPFAM" id="SSF51556">
    <property type="entry name" value="Metallo-dependent hydrolases"/>
    <property type="match status" value="1"/>
</dbReference>
<name>A0A081DEL1_NONUL</name>
<dbReference type="InterPro" id="IPR004722">
    <property type="entry name" value="DHOase"/>
</dbReference>
<dbReference type="GO" id="GO:0004038">
    <property type="term" value="F:allantoinase activity"/>
    <property type="evidence" value="ECO:0007669"/>
    <property type="project" value="TreeGrafter"/>
</dbReference>
<evidence type="ECO:0000256" key="1">
    <source>
        <dbReference type="ARBA" id="ARBA00022975"/>
    </source>
</evidence>
<dbReference type="SUPFAM" id="SSF51338">
    <property type="entry name" value="Composite domain of metallo-dependent hydrolases"/>
    <property type="match status" value="1"/>
</dbReference>
<protein>
    <submittedName>
        <fullName evidence="3">Dihydroorotase</fullName>
        <ecNumber evidence="3">3.5.2.3</ecNumber>
    </submittedName>
</protein>
<evidence type="ECO:0000313" key="3">
    <source>
        <dbReference type="EMBL" id="GAK77357.1"/>
    </source>
</evidence>
<dbReference type="PANTHER" id="PTHR43668:SF2">
    <property type="entry name" value="ALLANTOINASE"/>
    <property type="match status" value="1"/>
</dbReference>
<gene>
    <name evidence="3" type="ORF">JCM19296_2964</name>
</gene>
<dbReference type="Gene3D" id="2.30.40.10">
    <property type="entry name" value="Urease, subunit C, domain 1"/>
    <property type="match status" value="2"/>
</dbReference>
<organism evidence="3 4">
    <name type="scientific">Nonlabens ulvanivorans</name>
    <name type="common">Persicivirga ulvanivorans</name>
    <dbReference type="NCBI Taxonomy" id="906888"/>
    <lineage>
        <taxon>Bacteria</taxon>
        <taxon>Pseudomonadati</taxon>
        <taxon>Bacteroidota</taxon>
        <taxon>Flavobacteriia</taxon>
        <taxon>Flavobacteriales</taxon>
        <taxon>Flavobacteriaceae</taxon>
        <taxon>Nonlabens</taxon>
    </lineage>
</organism>